<name>A0A8B9UND2_9AVES</name>
<evidence type="ECO:0000313" key="8">
    <source>
        <dbReference type="Proteomes" id="UP000694549"/>
    </source>
</evidence>
<organism evidence="7 8">
    <name type="scientific">Anas zonorhyncha</name>
    <name type="common">Eastern spot-billed duck</name>
    <dbReference type="NCBI Taxonomy" id="75864"/>
    <lineage>
        <taxon>Eukaryota</taxon>
        <taxon>Metazoa</taxon>
        <taxon>Chordata</taxon>
        <taxon>Craniata</taxon>
        <taxon>Vertebrata</taxon>
        <taxon>Euteleostomi</taxon>
        <taxon>Archelosauria</taxon>
        <taxon>Archosauria</taxon>
        <taxon>Dinosauria</taxon>
        <taxon>Saurischia</taxon>
        <taxon>Theropoda</taxon>
        <taxon>Coelurosauria</taxon>
        <taxon>Aves</taxon>
        <taxon>Neognathae</taxon>
        <taxon>Galloanserae</taxon>
        <taxon>Anseriformes</taxon>
        <taxon>Anatidae</taxon>
        <taxon>Anatinae</taxon>
        <taxon>Anas</taxon>
    </lineage>
</organism>
<feature type="compositionally biased region" description="Basic residues" evidence="6">
    <location>
        <begin position="478"/>
        <end position="527"/>
    </location>
</feature>
<evidence type="ECO:0000256" key="4">
    <source>
        <dbReference type="ARBA" id="ARBA00022729"/>
    </source>
</evidence>
<protein>
    <recommendedName>
        <fullName evidence="9">Adrenomedullin 2</fullName>
    </recommendedName>
</protein>
<keyword evidence="5" id="KW-1015">Disulfide bond</keyword>
<reference evidence="7" key="2">
    <citation type="submission" date="2025-09" db="UniProtKB">
        <authorList>
            <consortium name="Ensembl"/>
        </authorList>
    </citation>
    <scope>IDENTIFICATION</scope>
</reference>
<comment type="subcellular location">
    <subcellularLocation>
        <location evidence="1">Secreted</location>
    </subcellularLocation>
</comment>
<feature type="region of interest" description="Disordered" evidence="6">
    <location>
        <begin position="357"/>
        <end position="404"/>
    </location>
</feature>
<comment type="similarity">
    <text evidence="2">Belongs to the adrenomedullin family.</text>
</comment>
<evidence type="ECO:0000256" key="6">
    <source>
        <dbReference type="SAM" id="MobiDB-lite"/>
    </source>
</evidence>
<evidence type="ECO:0008006" key="9">
    <source>
        <dbReference type="Google" id="ProtNLM"/>
    </source>
</evidence>
<proteinExistence type="inferred from homology"/>
<sequence>MRVAPCPCVSVCGVAPWLCPRAGGAGRCRGLRPGCRAVLVLPCAGSAGVCMGGSPTQFLGAPSHVVRETPTPCHMFLQGRGLLWGRAWCQWGWGSRCVSTRGWGARAQLPHAAPPLVPRGCAVPGARPQARAAAHWSWPQGAGGEGPGCPGYLGQAAPKGHGSCGAGGQQAQQPPQTGTWHSRGAEHGPRGVSTCGVGGGSWQGSHSAVAAAQGGRGGTWVPVSPGSPVGWDEGGREGPGTHPSAAGLEAGSLRVQPCRWQQLPTGPRGAAWVWVGTGGYGWGCRELLPLGLIPAPRSSLGLGVGTGLGSGCTVGGGHRVAGLGAAGTAELWTCPIPGGGGEPGAGVPLGRGLGVGGQLLPAEPAPRGEHPLPRGELAQRWPRTPSAGRGHPGRAAGLGVPKRGRISWGSAPLCGPPSPGLCRPPPAHPTLLSCREPPDRRPSPASLQAPRQRPAPLPLRGDPPGPQPPAPPQPAGGPRRRPLVPRHGPRLTLRHGPRPAPRHGPKLAPRHGAPRHPVARRGRRHAGGRLHHAQLLRVGCVLGTCQVQNLSHLLWQLRGQSGRQDSSPMNPNSPHSYG</sequence>
<dbReference type="AlphaFoldDB" id="A0A8B9UND2"/>
<dbReference type="PANTHER" id="PTHR23414:SF2">
    <property type="entry name" value="PROTEIN ADM2"/>
    <property type="match status" value="1"/>
</dbReference>
<evidence type="ECO:0000256" key="1">
    <source>
        <dbReference type="ARBA" id="ARBA00004613"/>
    </source>
</evidence>
<dbReference type="Proteomes" id="UP000694549">
    <property type="component" value="Unplaced"/>
</dbReference>
<dbReference type="PANTHER" id="PTHR23414">
    <property type="entry name" value="ADRENOMEDULLIN, ADM"/>
    <property type="match status" value="1"/>
</dbReference>
<evidence type="ECO:0000256" key="3">
    <source>
        <dbReference type="ARBA" id="ARBA00022525"/>
    </source>
</evidence>
<dbReference type="InterPro" id="IPR051665">
    <property type="entry name" value="Adrenomedullin-reg_peptide"/>
</dbReference>
<dbReference type="GO" id="GO:0007189">
    <property type="term" value="P:adenylate cyclase-activating G protein-coupled receptor signaling pathway"/>
    <property type="evidence" value="ECO:0007669"/>
    <property type="project" value="TreeGrafter"/>
</dbReference>
<feature type="region of interest" description="Disordered" evidence="6">
    <location>
        <begin position="159"/>
        <end position="247"/>
    </location>
</feature>
<evidence type="ECO:0000256" key="2">
    <source>
        <dbReference type="ARBA" id="ARBA00010575"/>
    </source>
</evidence>
<feature type="compositionally biased region" description="Low complexity" evidence="6">
    <location>
        <begin position="169"/>
        <end position="179"/>
    </location>
</feature>
<feature type="compositionally biased region" description="Pro residues" evidence="6">
    <location>
        <begin position="453"/>
        <end position="475"/>
    </location>
</feature>
<evidence type="ECO:0000256" key="5">
    <source>
        <dbReference type="ARBA" id="ARBA00023157"/>
    </source>
</evidence>
<keyword evidence="3" id="KW-0964">Secreted</keyword>
<evidence type="ECO:0000313" key="7">
    <source>
        <dbReference type="Ensembl" id="ENSAZOP00000012195.1"/>
    </source>
</evidence>
<dbReference type="GO" id="GO:0005576">
    <property type="term" value="C:extracellular region"/>
    <property type="evidence" value="ECO:0007669"/>
    <property type="project" value="UniProtKB-SubCell"/>
</dbReference>
<accession>A0A8B9UND2</accession>
<dbReference type="GO" id="GO:0010460">
    <property type="term" value="P:positive regulation of heart rate"/>
    <property type="evidence" value="ECO:0007669"/>
    <property type="project" value="TreeGrafter"/>
</dbReference>
<keyword evidence="4" id="KW-0732">Signal</keyword>
<feature type="region of interest" description="Disordered" evidence="6">
    <location>
        <begin position="420"/>
        <end position="527"/>
    </location>
</feature>
<keyword evidence="8" id="KW-1185">Reference proteome</keyword>
<reference evidence="7" key="1">
    <citation type="submission" date="2025-08" db="UniProtKB">
        <authorList>
            <consortium name="Ensembl"/>
        </authorList>
    </citation>
    <scope>IDENTIFICATION</scope>
</reference>
<dbReference type="Ensembl" id="ENSAZOT00000013036.1">
    <property type="protein sequence ID" value="ENSAZOP00000012195.1"/>
    <property type="gene ID" value="ENSAZOG00000007835.1"/>
</dbReference>
<dbReference type="GO" id="GO:0003073">
    <property type="term" value="P:regulation of systemic arterial blood pressure"/>
    <property type="evidence" value="ECO:0007669"/>
    <property type="project" value="TreeGrafter"/>
</dbReference>